<organism evidence="3">
    <name type="scientific">Onchocerca flexuosa</name>
    <dbReference type="NCBI Taxonomy" id="387005"/>
    <lineage>
        <taxon>Eukaryota</taxon>
        <taxon>Metazoa</taxon>
        <taxon>Ecdysozoa</taxon>
        <taxon>Nematoda</taxon>
        <taxon>Chromadorea</taxon>
        <taxon>Rhabditida</taxon>
        <taxon>Spirurina</taxon>
        <taxon>Spiruromorpha</taxon>
        <taxon>Filarioidea</taxon>
        <taxon>Onchocercidae</taxon>
        <taxon>Onchocerca</taxon>
    </lineage>
</organism>
<accession>A0A183I359</accession>
<evidence type="ECO:0000313" key="2">
    <source>
        <dbReference type="Proteomes" id="UP000267606"/>
    </source>
</evidence>
<name>A0A183I359_9BILA</name>
<evidence type="ECO:0000313" key="1">
    <source>
        <dbReference type="EMBL" id="VDP15774.1"/>
    </source>
</evidence>
<gene>
    <name evidence="1" type="ORF">OFLC_LOCUS14171</name>
</gene>
<sequence length="96" mass="11414">MNWYIHHHQYTLTLWLNRCVDNDHDREELGKAKLCVVFGQGSYRTIRRNLKTFWPSLDIQRILKVCVCVCQSLRIIILSIDNLKQIYLLAQLKAID</sequence>
<dbReference type="WBParaSite" id="OFLC_0001417901-mRNA-1">
    <property type="protein sequence ID" value="OFLC_0001417901-mRNA-1"/>
    <property type="gene ID" value="OFLC_0001417901"/>
</dbReference>
<evidence type="ECO:0000313" key="3">
    <source>
        <dbReference type="WBParaSite" id="OFLC_0001417901-mRNA-1"/>
    </source>
</evidence>
<dbReference type="AlphaFoldDB" id="A0A183I359"/>
<reference evidence="3" key="1">
    <citation type="submission" date="2016-06" db="UniProtKB">
        <authorList>
            <consortium name="WormBaseParasite"/>
        </authorList>
    </citation>
    <scope>IDENTIFICATION</scope>
</reference>
<dbReference type="Proteomes" id="UP000267606">
    <property type="component" value="Unassembled WGS sequence"/>
</dbReference>
<reference evidence="1 2" key="2">
    <citation type="submission" date="2018-11" db="EMBL/GenBank/DDBJ databases">
        <authorList>
            <consortium name="Pathogen Informatics"/>
        </authorList>
    </citation>
    <scope>NUCLEOTIDE SEQUENCE [LARGE SCALE GENOMIC DNA]</scope>
</reference>
<dbReference type="EMBL" id="UZAJ01040642">
    <property type="protein sequence ID" value="VDP15774.1"/>
    <property type="molecule type" value="Genomic_DNA"/>
</dbReference>
<protein>
    <submittedName>
        <fullName evidence="1 3">Uncharacterized protein</fullName>
    </submittedName>
</protein>
<keyword evidence="2" id="KW-1185">Reference proteome</keyword>
<proteinExistence type="predicted"/>